<evidence type="ECO:0000313" key="2">
    <source>
        <dbReference type="Proteomes" id="UP000607653"/>
    </source>
</evidence>
<evidence type="ECO:0000313" key="1">
    <source>
        <dbReference type="EMBL" id="DAD32056.1"/>
    </source>
</evidence>
<gene>
    <name evidence="1" type="ORF">HUJ06_010907</name>
</gene>
<dbReference type="Proteomes" id="UP000607653">
    <property type="component" value="Unassembled WGS sequence"/>
</dbReference>
<keyword evidence="2" id="KW-1185">Reference proteome</keyword>
<accession>A0A822YMC8</accession>
<comment type="caution">
    <text evidence="1">The sequence shown here is derived from an EMBL/GenBank/DDBJ whole genome shotgun (WGS) entry which is preliminary data.</text>
</comment>
<organism evidence="1 2">
    <name type="scientific">Nelumbo nucifera</name>
    <name type="common">Sacred lotus</name>
    <dbReference type="NCBI Taxonomy" id="4432"/>
    <lineage>
        <taxon>Eukaryota</taxon>
        <taxon>Viridiplantae</taxon>
        <taxon>Streptophyta</taxon>
        <taxon>Embryophyta</taxon>
        <taxon>Tracheophyta</taxon>
        <taxon>Spermatophyta</taxon>
        <taxon>Magnoliopsida</taxon>
        <taxon>Proteales</taxon>
        <taxon>Nelumbonaceae</taxon>
        <taxon>Nelumbo</taxon>
    </lineage>
</organism>
<proteinExistence type="predicted"/>
<dbReference type="AlphaFoldDB" id="A0A822YMC8"/>
<dbReference type="EMBL" id="DUZY01000003">
    <property type="protein sequence ID" value="DAD32056.1"/>
    <property type="molecule type" value="Genomic_DNA"/>
</dbReference>
<reference evidence="1 2" key="1">
    <citation type="journal article" date="2020" name="Mol. Biol. Evol.">
        <title>Distinct Expression and Methylation Patterns for Genes with Different Fates following a Single Whole-Genome Duplication in Flowering Plants.</title>
        <authorList>
            <person name="Shi T."/>
            <person name="Rahmani R.S."/>
            <person name="Gugger P.F."/>
            <person name="Wang M."/>
            <person name="Li H."/>
            <person name="Zhang Y."/>
            <person name="Li Z."/>
            <person name="Wang Q."/>
            <person name="Van de Peer Y."/>
            <person name="Marchal K."/>
            <person name="Chen J."/>
        </authorList>
    </citation>
    <scope>NUCLEOTIDE SEQUENCE [LARGE SCALE GENOMIC DNA]</scope>
    <source>
        <tissue evidence="1">Leaf</tissue>
    </source>
</reference>
<sequence length="73" mass="7839">MGFMLRSCCSRGLLNFSIGTMTNVLDRRILRLVTLLLLSVTSTTSQGGGGSTLCANDVENQPAVMVPPKIILR</sequence>
<name>A0A822YMC8_NELNU</name>
<protein>
    <submittedName>
        <fullName evidence="1">Uncharacterized protein</fullName>
    </submittedName>
</protein>